<dbReference type="PRINTS" id="PR00387">
    <property type="entry name" value="PDIESTERASE1"/>
</dbReference>
<feature type="domain" description="PDEase" evidence="6">
    <location>
        <begin position="764"/>
        <end position="1085"/>
    </location>
</feature>
<comment type="caution">
    <text evidence="7">The sequence shown here is derived from an EMBL/GenBank/DDBJ whole genome shotgun (WGS) entry which is preliminary data.</text>
</comment>
<dbReference type="EMBL" id="JAPFFF010000058">
    <property type="protein sequence ID" value="KAK8837624.1"/>
    <property type="molecule type" value="Genomic_DNA"/>
</dbReference>
<dbReference type="InterPro" id="IPR023088">
    <property type="entry name" value="PDEase"/>
</dbReference>
<proteinExistence type="predicted"/>
<feature type="region of interest" description="Disordered" evidence="5">
    <location>
        <begin position="50"/>
        <end position="78"/>
    </location>
</feature>
<evidence type="ECO:0000256" key="5">
    <source>
        <dbReference type="SAM" id="MobiDB-lite"/>
    </source>
</evidence>
<dbReference type="InterPro" id="IPR036971">
    <property type="entry name" value="PDEase_catalytic_dom_sf"/>
</dbReference>
<accession>A0ABR2GUL0</accession>
<dbReference type="Gene3D" id="1.10.1300.10">
    <property type="entry name" value="3'5'-cyclic nucleotide phosphodiesterase, catalytic domain"/>
    <property type="match status" value="1"/>
</dbReference>
<keyword evidence="1" id="KW-0140">cGMP</keyword>
<evidence type="ECO:0000256" key="2">
    <source>
        <dbReference type="ARBA" id="ARBA00022723"/>
    </source>
</evidence>
<dbReference type="InterPro" id="IPR003607">
    <property type="entry name" value="HD/PDEase_dom"/>
</dbReference>
<dbReference type="PROSITE" id="PS51845">
    <property type="entry name" value="PDEASE_I_2"/>
    <property type="match status" value="1"/>
</dbReference>
<dbReference type="InterPro" id="IPR029016">
    <property type="entry name" value="GAF-like_dom_sf"/>
</dbReference>
<evidence type="ECO:0000313" key="7">
    <source>
        <dbReference type="EMBL" id="KAK8837624.1"/>
    </source>
</evidence>
<sequence>MDNLQPTIKRHGSPIRKIRNITPIQQIDTPNPQAPYTTNTPNLYQTRIRPISANGSPSKGSNRIKPMGKKLTKNDKTTSNSVLNVRSSRLFQMLNEKTHRFEGILEGFLHTAADTPLYLATESILKQQLNAAEVIFWQDIPSLQLLYSPKKNKVIGHTRGIIGQTFFSRQKITVEDAVNNPFYVADIDGDSPIMSMPQMYFPIWDFSNTVCAVVQVFKKDGFSEDNDEFVTYFVKKFKVYSHWLDQPKTPHSLLLELMQIMELEQFLLLFQKKITNLFQCEIAEIWKMNKKTSEMWQYRRTPKEIKDCNAGIVGEAFRKGILINCEDSKMQSSYHMPVDGEKNMTVLVFPMFDTANGICYALALREKTSSPIFTLQDEMLIRTITPYIILSFNNIEKFTIRSKDDRFNQSEHHCVTDLQQIVSMLDNNEEPKSVVNSAMEKLEYLASADRSSLFLYDKEDSKLTTMYYSGLKGPISIKSDRGLVGVTFRESQVVNIPDAYEDPLFDSTTDLETSYRTRSLLSVPIRTDHFKTIGVIQLLNRNDGKPFSKQDVEYAKIFSHLCGLVLKSSKRYEKLKRRSNQVKSLIKVGEVMRESHNSIRNKINYTLKTAKEIMECENYSLFIVDHVLGILTTYIVDGPKLPPTFPLSNGIAASTVTLKEHPILIVNDAYHDPRFNSTADTNNGFKTRSILAVPVFSQKGEVIAVCEMINKRDGLPFTNDDANLMKTFCLFIGQTIEMQKMSNVLKYGVAELEMQKWIGELERKSYSIPKKLQIPPNKKDEVTTLNFFCIEWNGIGLFKIAFFVFNQFNLLEKYQIPNDLFFIFLVKLRSMYNDAPYHNWIHAIDVLQYVCYQIKKSNFETILNSDELLSLCVGAICHDAGHEGLNNAYLQKDETPLGILYKDQSVCEMHHCAVAISVMSKDESNIFHAIPKEDLKKIWKLIIQLILATDMVHHFKLLKKANDIMDQGPINLSNPSHRLMTLQMTIKIADISNVSRPFDIADKWCDVLCEEFWRQGDMERENGWEISSPLNDRSVREKAKGQVNFYQFVCLPLYTAIARILPELQCNAEAVNNNLQVWKEKVEQLEQLKKAEEAQK</sequence>
<dbReference type="PANTHER" id="PTHR11347">
    <property type="entry name" value="CYCLIC NUCLEOTIDE PHOSPHODIESTERASE"/>
    <property type="match status" value="1"/>
</dbReference>
<evidence type="ECO:0000256" key="3">
    <source>
        <dbReference type="ARBA" id="ARBA00022801"/>
    </source>
</evidence>
<dbReference type="SMART" id="SM00065">
    <property type="entry name" value="GAF"/>
    <property type="match status" value="2"/>
</dbReference>
<keyword evidence="4" id="KW-0175">Coiled coil</keyword>
<organism evidence="7 8">
    <name type="scientific">Tritrichomonas musculus</name>
    <dbReference type="NCBI Taxonomy" id="1915356"/>
    <lineage>
        <taxon>Eukaryota</taxon>
        <taxon>Metamonada</taxon>
        <taxon>Parabasalia</taxon>
        <taxon>Tritrichomonadida</taxon>
        <taxon>Tritrichomonadidae</taxon>
        <taxon>Tritrichomonas</taxon>
    </lineage>
</organism>
<dbReference type="Pfam" id="PF00233">
    <property type="entry name" value="PDEase_I"/>
    <property type="match status" value="1"/>
</dbReference>
<dbReference type="InterPro" id="IPR003018">
    <property type="entry name" value="GAF"/>
</dbReference>
<dbReference type="CDD" id="cd00077">
    <property type="entry name" value="HDc"/>
    <property type="match status" value="1"/>
</dbReference>
<dbReference type="SUPFAM" id="SSF55781">
    <property type="entry name" value="GAF domain-like"/>
    <property type="match status" value="4"/>
</dbReference>
<protein>
    <recommendedName>
        <fullName evidence="6">PDEase domain-containing protein</fullName>
    </recommendedName>
</protein>
<dbReference type="Pfam" id="PF01590">
    <property type="entry name" value="GAF"/>
    <property type="match status" value="2"/>
</dbReference>
<dbReference type="InterPro" id="IPR002073">
    <property type="entry name" value="PDEase_catalytic_dom"/>
</dbReference>
<dbReference type="SUPFAM" id="SSF109604">
    <property type="entry name" value="HD-domain/PDEase-like"/>
    <property type="match status" value="1"/>
</dbReference>
<keyword evidence="8" id="KW-1185">Reference proteome</keyword>
<evidence type="ECO:0000256" key="4">
    <source>
        <dbReference type="SAM" id="Coils"/>
    </source>
</evidence>
<dbReference type="Proteomes" id="UP001470230">
    <property type="component" value="Unassembled WGS sequence"/>
</dbReference>
<name>A0ABR2GUL0_9EUKA</name>
<evidence type="ECO:0000256" key="1">
    <source>
        <dbReference type="ARBA" id="ARBA00022535"/>
    </source>
</evidence>
<feature type="coiled-coil region" evidence="4">
    <location>
        <begin position="1061"/>
        <end position="1095"/>
    </location>
</feature>
<keyword evidence="2" id="KW-0479">Metal-binding</keyword>
<reference evidence="7 8" key="1">
    <citation type="submission" date="2024-04" db="EMBL/GenBank/DDBJ databases">
        <title>Tritrichomonas musculus Genome.</title>
        <authorList>
            <person name="Alves-Ferreira E."/>
            <person name="Grigg M."/>
            <person name="Lorenzi H."/>
            <person name="Galac M."/>
        </authorList>
    </citation>
    <scope>NUCLEOTIDE SEQUENCE [LARGE SCALE GENOMIC DNA]</scope>
    <source>
        <strain evidence="7 8">EAF2021</strain>
    </source>
</reference>
<keyword evidence="3" id="KW-0378">Hydrolase</keyword>
<evidence type="ECO:0000313" key="8">
    <source>
        <dbReference type="Proteomes" id="UP001470230"/>
    </source>
</evidence>
<evidence type="ECO:0000259" key="6">
    <source>
        <dbReference type="PROSITE" id="PS51845"/>
    </source>
</evidence>
<dbReference type="Gene3D" id="3.30.450.40">
    <property type="match status" value="3"/>
</dbReference>
<gene>
    <name evidence="7" type="ORF">M9Y10_036156</name>
</gene>
<dbReference type="SMART" id="SM00471">
    <property type="entry name" value="HDc"/>
    <property type="match status" value="1"/>
</dbReference>